<accession>A0ABR5SCP2</accession>
<dbReference type="EMBL" id="LNQR01000125">
    <property type="protein sequence ID" value="KWT76407.1"/>
    <property type="molecule type" value="Genomic_DNA"/>
</dbReference>
<gene>
    <name evidence="1" type="ORF">ASN18_3146</name>
</gene>
<name>A0ABR5SCP2_9BACT</name>
<evidence type="ECO:0000313" key="1">
    <source>
        <dbReference type="EMBL" id="KWT76407.1"/>
    </source>
</evidence>
<dbReference type="Proteomes" id="UP000060487">
    <property type="component" value="Unassembled WGS sequence"/>
</dbReference>
<protein>
    <recommendedName>
        <fullName evidence="3">Secreted protein</fullName>
    </recommendedName>
</protein>
<sequence>MKRYVFVLSAVMLIAAIVFTTQISGKTKTVKEGGILSVNDIASDPSAYNGVIIVTGVVADKSRFKIPENVFLMVETSEAKICKQTSCARFYLQVRYDGKIPQQWDEVNVTGSFVENARIFAANKVEVLRHLDFGGK</sequence>
<reference evidence="1 2" key="1">
    <citation type="submission" date="2015-11" db="EMBL/GenBank/DDBJ databases">
        <authorList>
            <person name="Lin W."/>
        </authorList>
    </citation>
    <scope>NUCLEOTIDE SEQUENCE [LARGE SCALE GENOMIC DNA]</scope>
    <source>
        <strain evidence="1 2">HCH-1</strain>
    </source>
</reference>
<comment type="caution">
    <text evidence="1">The sequence shown here is derived from an EMBL/GenBank/DDBJ whole genome shotgun (WGS) entry which is preliminary data.</text>
</comment>
<evidence type="ECO:0000313" key="2">
    <source>
        <dbReference type="Proteomes" id="UP000060487"/>
    </source>
</evidence>
<proteinExistence type="predicted"/>
<evidence type="ECO:0008006" key="3">
    <source>
        <dbReference type="Google" id="ProtNLM"/>
    </source>
</evidence>
<dbReference type="RefSeq" id="WP_085053751.1">
    <property type="nucleotide sequence ID" value="NZ_LNQR01000125.1"/>
</dbReference>
<keyword evidence="2" id="KW-1185">Reference proteome</keyword>
<organism evidence="1 2">
    <name type="scientific">Candidatus Magnetominusculus xianensis</name>
    <dbReference type="NCBI Taxonomy" id="1748249"/>
    <lineage>
        <taxon>Bacteria</taxon>
        <taxon>Pseudomonadati</taxon>
        <taxon>Nitrospirota</taxon>
        <taxon>Nitrospiria</taxon>
        <taxon>Nitrospirales</taxon>
        <taxon>Nitrospiraceae</taxon>
        <taxon>Candidatus Magnetominusculus</taxon>
    </lineage>
</organism>